<dbReference type="PANTHER" id="PTHR43847">
    <property type="entry name" value="BLL3993 PROTEIN"/>
    <property type="match status" value="1"/>
</dbReference>
<keyword evidence="7" id="KW-1185">Reference proteome</keyword>
<sequence length="179" mass="20363">MIEHILAWHGLGWLFWALWWAFVARGIHQAQPLQPPLSRLIQVLLIFFGFVLLNQYDGSENLWEQSLSLLLLISGLAGMVQSRRVLGAAFTDRSGQLDPGPLATCGIYRRVRHPLCTFFVLAFCGTALAHGWQALWTTIPVLAAFVWKARQEENTLQARYGTRWTDYSSHTARMLPGIW</sequence>
<dbReference type="InterPro" id="IPR007318">
    <property type="entry name" value="Phopholipid_MeTrfase"/>
</dbReference>
<dbReference type="PANTHER" id="PTHR43847:SF1">
    <property type="entry name" value="BLL3993 PROTEIN"/>
    <property type="match status" value="1"/>
</dbReference>
<keyword evidence="2 5" id="KW-0812">Transmembrane</keyword>
<dbReference type="InterPro" id="IPR052527">
    <property type="entry name" value="Metal_cation-efflux_comp"/>
</dbReference>
<keyword evidence="6" id="KW-0489">Methyltransferase</keyword>
<dbReference type="GO" id="GO:0032259">
    <property type="term" value="P:methylation"/>
    <property type="evidence" value="ECO:0007669"/>
    <property type="project" value="UniProtKB-KW"/>
</dbReference>
<gene>
    <name evidence="6" type="ORF">HNQ50_000253</name>
</gene>
<accession>A0A840RAU6</accession>
<dbReference type="Gene3D" id="1.20.120.1630">
    <property type="match status" value="1"/>
</dbReference>
<name>A0A840RAU6_9NEIS</name>
<dbReference type="AlphaFoldDB" id="A0A840RAU6"/>
<evidence type="ECO:0000256" key="5">
    <source>
        <dbReference type="SAM" id="Phobius"/>
    </source>
</evidence>
<proteinExistence type="predicted"/>
<feature type="transmembrane region" description="Helical" evidence="5">
    <location>
        <begin position="36"/>
        <end position="56"/>
    </location>
</feature>
<feature type="transmembrane region" description="Helical" evidence="5">
    <location>
        <begin position="6"/>
        <end position="24"/>
    </location>
</feature>
<dbReference type="Pfam" id="PF04191">
    <property type="entry name" value="PEMT"/>
    <property type="match status" value="1"/>
</dbReference>
<dbReference type="GO" id="GO:0012505">
    <property type="term" value="C:endomembrane system"/>
    <property type="evidence" value="ECO:0007669"/>
    <property type="project" value="UniProtKB-SubCell"/>
</dbReference>
<comment type="caution">
    <text evidence="6">The sequence shown here is derived from an EMBL/GenBank/DDBJ whole genome shotgun (WGS) entry which is preliminary data.</text>
</comment>
<comment type="subcellular location">
    <subcellularLocation>
        <location evidence="1">Endomembrane system</location>
        <topology evidence="1">Multi-pass membrane protein</topology>
    </subcellularLocation>
</comment>
<evidence type="ECO:0000256" key="3">
    <source>
        <dbReference type="ARBA" id="ARBA00022989"/>
    </source>
</evidence>
<keyword evidence="4 5" id="KW-0472">Membrane</keyword>
<dbReference type="RefSeq" id="WP_184096749.1">
    <property type="nucleotide sequence ID" value="NZ_JACHHN010000001.1"/>
</dbReference>
<organism evidence="6 7">
    <name type="scientific">Silvimonas terrae</name>
    <dbReference type="NCBI Taxonomy" id="300266"/>
    <lineage>
        <taxon>Bacteria</taxon>
        <taxon>Pseudomonadati</taxon>
        <taxon>Pseudomonadota</taxon>
        <taxon>Betaproteobacteria</taxon>
        <taxon>Neisseriales</taxon>
        <taxon>Chitinibacteraceae</taxon>
        <taxon>Silvimonas</taxon>
    </lineage>
</organism>
<evidence type="ECO:0000313" key="6">
    <source>
        <dbReference type="EMBL" id="MBB5189543.1"/>
    </source>
</evidence>
<feature type="transmembrane region" description="Helical" evidence="5">
    <location>
        <begin position="118"/>
        <end position="147"/>
    </location>
</feature>
<protein>
    <submittedName>
        <fullName evidence="6">Protein-S-isoprenylcysteine O-methyltransferase Ste14</fullName>
    </submittedName>
</protein>
<keyword evidence="6" id="KW-0808">Transferase</keyword>
<keyword evidence="3 5" id="KW-1133">Transmembrane helix</keyword>
<reference evidence="6 7" key="1">
    <citation type="submission" date="2020-08" db="EMBL/GenBank/DDBJ databases">
        <title>Genomic Encyclopedia of Type Strains, Phase IV (KMG-IV): sequencing the most valuable type-strain genomes for metagenomic binning, comparative biology and taxonomic classification.</title>
        <authorList>
            <person name="Goeker M."/>
        </authorList>
    </citation>
    <scope>NUCLEOTIDE SEQUENCE [LARGE SCALE GENOMIC DNA]</scope>
    <source>
        <strain evidence="6 7">DSM 18233</strain>
    </source>
</reference>
<evidence type="ECO:0000313" key="7">
    <source>
        <dbReference type="Proteomes" id="UP000543030"/>
    </source>
</evidence>
<dbReference type="GO" id="GO:0008168">
    <property type="term" value="F:methyltransferase activity"/>
    <property type="evidence" value="ECO:0007669"/>
    <property type="project" value="UniProtKB-KW"/>
</dbReference>
<evidence type="ECO:0000256" key="2">
    <source>
        <dbReference type="ARBA" id="ARBA00022692"/>
    </source>
</evidence>
<evidence type="ECO:0000256" key="4">
    <source>
        <dbReference type="ARBA" id="ARBA00023136"/>
    </source>
</evidence>
<evidence type="ECO:0000256" key="1">
    <source>
        <dbReference type="ARBA" id="ARBA00004127"/>
    </source>
</evidence>
<dbReference type="Proteomes" id="UP000543030">
    <property type="component" value="Unassembled WGS sequence"/>
</dbReference>
<dbReference type="EMBL" id="JACHHN010000001">
    <property type="protein sequence ID" value="MBB5189543.1"/>
    <property type="molecule type" value="Genomic_DNA"/>
</dbReference>